<keyword evidence="1" id="KW-0732">Signal</keyword>
<dbReference type="OrthoDB" id="9831273at2"/>
<dbReference type="Proteomes" id="UP000274391">
    <property type="component" value="Unassembled WGS sequence"/>
</dbReference>
<accession>A0A3P3VTJ0</accession>
<comment type="caution">
    <text evidence="2">The sequence shown here is derived from an EMBL/GenBank/DDBJ whole genome shotgun (WGS) entry which is preliminary data.</text>
</comment>
<proteinExistence type="predicted"/>
<keyword evidence="3" id="KW-1185">Reference proteome</keyword>
<dbReference type="EMBL" id="RQVS01000018">
    <property type="protein sequence ID" value="RRJ85764.1"/>
    <property type="molecule type" value="Genomic_DNA"/>
</dbReference>
<evidence type="ECO:0000313" key="2">
    <source>
        <dbReference type="EMBL" id="RRJ85764.1"/>
    </source>
</evidence>
<evidence type="ECO:0000256" key="1">
    <source>
        <dbReference type="SAM" id="SignalP"/>
    </source>
</evidence>
<reference evidence="2 3" key="1">
    <citation type="submission" date="2018-11" db="EMBL/GenBank/DDBJ databases">
        <title>YIM 102482-1 draft genome.</title>
        <authorList>
            <person name="Li G."/>
            <person name="Jiang Y."/>
        </authorList>
    </citation>
    <scope>NUCLEOTIDE SEQUENCE [LARGE SCALE GENOMIC DNA]</scope>
    <source>
        <strain evidence="2 3">YIM 102482-1</strain>
    </source>
</reference>
<dbReference type="AlphaFoldDB" id="A0A3P3VTJ0"/>
<feature type="chain" id="PRO_5017970923" evidence="1">
    <location>
        <begin position="38"/>
        <end position="308"/>
    </location>
</feature>
<protein>
    <submittedName>
        <fullName evidence="2">Uncharacterized protein</fullName>
    </submittedName>
</protein>
<feature type="signal peptide" evidence="1">
    <location>
        <begin position="1"/>
        <end position="37"/>
    </location>
</feature>
<name>A0A3P3VTJ0_9MICO</name>
<organism evidence="2 3">
    <name type="scientific">Gulosibacter macacae</name>
    <dbReference type="NCBI Taxonomy" id="2488791"/>
    <lineage>
        <taxon>Bacteria</taxon>
        <taxon>Bacillati</taxon>
        <taxon>Actinomycetota</taxon>
        <taxon>Actinomycetes</taxon>
        <taxon>Micrococcales</taxon>
        <taxon>Microbacteriaceae</taxon>
        <taxon>Gulosibacter</taxon>
    </lineage>
</organism>
<sequence length="308" mass="32775">MSEPAAPAFRRSRFARASLVSLLTGALLFSGGTAAFAENETLDILLTAKTGTPAFDSVPAGTIDGKDSGPDDNVIRTNDYATYRVEAVANGGTAENPVVTLTLPVGQEFRDIPAWCNDADGVDAVPTPATMPAPPVPITTTSWETLPQQTLECHIDNMPNSSTQYLDILAWQRSEVPNGTTLAPATATIKSDFVVTPVEATHQTPMIVSAAPQWDLNKNGIMLNYGNGYTYGNFLACNFDRTQTCHRRDYSVLIGGQNGGKGNTPLVGDVTFVDNLTAESMYGADVVNNPNWIAAGSDAINKYAPRLA</sequence>
<evidence type="ECO:0000313" key="3">
    <source>
        <dbReference type="Proteomes" id="UP000274391"/>
    </source>
</evidence>
<gene>
    <name evidence="2" type="ORF">EG850_11750</name>
</gene>
<dbReference type="RefSeq" id="WP_124973707.1">
    <property type="nucleotide sequence ID" value="NZ_RQVS01000018.1"/>
</dbReference>